<dbReference type="Pfam" id="PF11306">
    <property type="entry name" value="DUF3108"/>
    <property type="match status" value="1"/>
</dbReference>
<accession>A0A254TLY6</accession>
<dbReference type="InterPro" id="IPR021457">
    <property type="entry name" value="DUF3108"/>
</dbReference>
<organism evidence="1 2">
    <name type="scientific">Noviherbaspirillum denitrificans</name>
    <dbReference type="NCBI Taxonomy" id="1968433"/>
    <lineage>
        <taxon>Bacteria</taxon>
        <taxon>Pseudomonadati</taxon>
        <taxon>Pseudomonadota</taxon>
        <taxon>Betaproteobacteria</taxon>
        <taxon>Burkholderiales</taxon>
        <taxon>Oxalobacteraceae</taxon>
        <taxon>Noviherbaspirillum</taxon>
    </lineage>
</organism>
<proteinExistence type="predicted"/>
<gene>
    <name evidence="1" type="ORF">AYR66_15730</name>
</gene>
<keyword evidence="2" id="KW-1185">Reference proteome</keyword>
<protein>
    <recommendedName>
        <fullName evidence="3">DUF3108 domain-containing protein</fullName>
    </recommendedName>
</protein>
<dbReference type="Proteomes" id="UP000197535">
    <property type="component" value="Unassembled WGS sequence"/>
</dbReference>
<evidence type="ECO:0008006" key="3">
    <source>
        <dbReference type="Google" id="ProtNLM"/>
    </source>
</evidence>
<evidence type="ECO:0000313" key="1">
    <source>
        <dbReference type="EMBL" id="OWW20718.1"/>
    </source>
</evidence>
<comment type="caution">
    <text evidence="1">The sequence shown here is derived from an EMBL/GenBank/DDBJ whole genome shotgun (WGS) entry which is preliminary data.</text>
</comment>
<evidence type="ECO:0000313" key="2">
    <source>
        <dbReference type="Proteomes" id="UP000197535"/>
    </source>
</evidence>
<reference evidence="1 2" key="1">
    <citation type="submission" date="2016-02" db="EMBL/GenBank/DDBJ databases">
        <authorList>
            <person name="Wen L."/>
            <person name="He K."/>
            <person name="Yang H."/>
        </authorList>
    </citation>
    <scope>NUCLEOTIDE SEQUENCE [LARGE SCALE GENOMIC DNA]</scope>
    <source>
        <strain evidence="1 2">TSA40</strain>
    </source>
</reference>
<name>A0A254TLY6_9BURK</name>
<dbReference type="AlphaFoldDB" id="A0A254TLY6"/>
<dbReference type="EMBL" id="LSTO01000001">
    <property type="protein sequence ID" value="OWW20718.1"/>
    <property type="molecule type" value="Genomic_DNA"/>
</dbReference>
<sequence length="248" mass="27325">MPPTAAEAAPPAAEPAGTYKFSLPPSVELKYDVQALREGQQWHGSGVFQWNAGDGGYVITGEASITVLFKITVLNFRSEGAVNASGIAPVLYSEKPWRKAMTNTHFRHADRKISFSASQNEYPYNGGEQDRASIMWQLAGIGRGDPAQFVPGTAFDIMVAGARNAETWRIDVVGQEEIDTPHGKLTAWHVMRAPKPGSYDQKIDIWLAPRYEWYPARVRFTYPGGDYLDMLLADLTPRGSIHASSGHE</sequence>